<dbReference type="PANTHER" id="PTHR10794:SF94">
    <property type="entry name" value="ESTERASE YHET-RELATED"/>
    <property type="match status" value="1"/>
</dbReference>
<evidence type="ECO:0000256" key="2">
    <source>
        <dbReference type="ARBA" id="ARBA00022487"/>
    </source>
</evidence>
<dbReference type="EMBL" id="CP036433">
    <property type="protein sequence ID" value="QDU93189.1"/>
    <property type="molecule type" value="Genomic_DNA"/>
</dbReference>
<gene>
    <name evidence="6" type="ORF">Pla8534_09680</name>
</gene>
<dbReference type="AlphaFoldDB" id="A0A518DMX5"/>
<dbReference type="PIRSF" id="PIRSF005211">
    <property type="entry name" value="Ab_hydro_YheT"/>
    <property type="match status" value="1"/>
</dbReference>
<dbReference type="InterPro" id="IPR029058">
    <property type="entry name" value="AB_hydrolase_fold"/>
</dbReference>
<evidence type="ECO:0000256" key="4">
    <source>
        <dbReference type="PIRSR" id="PIRSR005211-1"/>
    </source>
</evidence>
<feature type="active site" description="Charge relay system" evidence="4">
    <location>
        <position position="146"/>
    </location>
</feature>
<dbReference type="PROSITE" id="PS01133">
    <property type="entry name" value="UPF0017"/>
    <property type="match status" value="1"/>
</dbReference>
<comment type="similarity">
    <text evidence="1">Belongs to the AB hydrolase superfamily. AB hydrolase 4 family.</text>
</comment>
<dbReference type="Proteomes" id="UP000317648">
    <property type="component" value="Chromosome"/>
</dbReference>
<dbReference type="Gene3D" id="3.40.50.1820">
    <property type="entry name" value="alpha/beta hydrolase"/>
    <property type="match status" value="1"/>
</dbReference>
<keyword evidence="7" id="KW-1185">Reference proteome</keyword>
<dbReference type="PANTHER" id="PTHR10794">
    <property type="entry name" value="ABHYDROLASE DOMAIN-CONTAINING PROTEIN"/>
    <property type="match status" value="1"/>
</dbReference>
<evidence type="ECO:0000256" key="1">
    <source>
        <dbReference type="ARBA" id="ARBA00010884"/>
    </source>
</evidence>
<dbReference type="OrthoDB" id="332676at2"/>
<evidence type="ECO:0000313" key="6">
    <source>
        <dbReference type="EMBL" id="QDU93189.1"/>
    </source>
</evidence>
<dbReference type="GO" id="GO:0034338">
    <property type="term" value="F:short-chain carboxylesterase activity"/>
    <property type="evidence" value="ECO:0007669"/>
    <property type="project" value="TreeGrafter"/>
</dbReference>
<organism evidence="6 7">
    <name type="scientific">Lignipirellula cremea</name>
    <dbReference type="NCBI Taxonomy" id="2528010"/>
    <lineage>
        <taxon>Bacteria</taxon>
        <taxon>Pseudomonadati</taxon>
        <taxon>Planctomycetota</taxon>
        <taxon>Planctomycetia</taxon>
        <taxon>Pirellulales</taxon>
        <taxon>Pirellulaceae</taxon>
        <taxon>Lignipirellula</taxon>
    </lineage>
</organism>
<dbReference type="InterPro" id="IPR050960">
    <property type="entry name" value="AB_hydrolase_4_sf"/>
</dbReference>
<keyword evidence="2" id="KW-0719">Serine esterase</keyword>
<dbReference type="InterPro" id="IPR012020">
    <property type="entry name" value="ABHD4"/>
</dbReference>
<evidence type="ECO:0000256" key="3">
    <source>
        <dbReference type="ARBA" id="ARBA00022801"/>
    </source>
</evidence>
<accession>A0A518DMX5</accession>
<keyword evidence="3 6" id="KW-0378">Hydrolase</keyword>
<dbReference type="PRINTS" id="PR00111">
    <property type="entry name" value="ABHYDROLASE"/>
</dbReference>
<dbReference type="SUPFAM" id="SSF53474">
    <property type="entry name" value="alpha/beta-Hydrolases"/>
    <property type="match status" value="1"/>
</dbReference>
<dbReference type="InterPro" id="IPR000073">
    <property type="entry name" value="AB_hydrolase_1"/>
</dbReference>
<name>A0A518DMX5_9BACT</name>
<evidence type="ECO:0000313" key="7">
    <source>
        <dbReference type="Proteomes" id="UP000317648"/>
    </source>
</evidence>
<dbReference type="RefSeq" id="WP_145049778.1">
    <property type="nucleotide sequence ID" value="NZ_CP036433.1"/>
</dbReference>
<protein>
    <submittedName>
        <fullName evidence="6">Putative hydrolase</fullName>
    </submittedName>
</protein>
<dbReference type="Pfam" id="PF00561">
    <property type="entry name" value="Abhydrolase_1"/>
    <property type="match status" value="1"/>
</dbReference>
<dbReference type="InterPro" id="IPR000952">
    <property type="entry name" value="AB_hydrolase_4_CS"/>
</dbReference>
<dbReference type="KEGG" id="lcre:Pla8534_09680"/>
<dbReference type="GO" id="GO:0047372">
    <property type="term" value="F:monoacylglycerol lipase activity"/>
    <property type="evidence" value="ECO:0007669"/>
    <property type="project" value="TreeGrafter"/>
</dbReference>
<sequence>MDLHDNFPPFVPHPLLWSGHLQTVIGSYLPSPRQPTGSIEHLIQAYDGDRLCLHETRPDSWQPGQRIVLMLHGLGGSNRSPYLLRTASALNDQGVRVFRKELRGFGSSYDKASGHTHAGQTTDLDAAVRQIIAWAPDSPLSLIGFSMSGNMVLKWLGETGARKPANLDSALAVSPPIDLIACGVNLRQGLNRLYDWSFAGLLRELVIKRRRSAPDYQDRRLAAIPTRLREFDDQYTAPLSGFANYRDYYYHASAARLLPQIATPTLIIAAVDDPVIPFSMFEHYPASAAVKLMKTQHGGHLGYIAAQRGEDPDRRWLDWRVVDWVLQQSPSLAEKAGQASQQTCPVR</sequence>
<reference evidence="6 7" key="1">
    <citation type="submission" date="2019-02" db="EMBL/GenBank/DDBJ databases">
        <title>Deep-cultivation of Planctomycetes and their phenomic and genomic characterization uncovers novel biology.</title>
        <authorList>
            <person name="Wiegand S."/>
            <person name="Jogler M."/>
            <person name="Boedeker C."/>
            <person name="Pinto D."/>
            <person name="Vollmers J."/>
            <person name="Rivas-Marin E."/>
            <person name="Kohn T."/>
            <person name="Peeters S.H."/>
            <person name="Heuer A."/>
            <person name="Rast P."/>
            <person name="Oberbeckmann S."/>
            <person name="Bunk B."/>
            <person name="Jeske O."/>
            <person name="Meyerdierks A."/>
            <person name="Storesund J.E."/>
            <person name="Kallscheuer N."/>
            <person name="Luecker S."/>
            <person name="Lage O.M."/>
            <person name="Pohl T."/>
            <person name="Merkel B.J."/>
            <person name="Hornburger P."/>
            <person name="Mueller R.-W."/>
            <person name="Bruemmer F."/>
            <person name="Labrenz M."/>
            <person name="Spormann A.M."/>
            <person name="Op den Camp H."/>
            <person name="Overmann J."/>
            <person name="Amann R."/>
            <person name="Jetten M.S.M."/>
            <person name="Mascher T."/>
            <person name="Medema M.H."/>
            <person name="Devos D.P."/>
            <person name="Kaster A.-K."/>
            <person name="Ovreas L."/>
            <person name="Rohde M."/>
            <person name="Galperin M.Y."/>
            <person name="Jogler C."/>
        </authorList>
    </citation>
    <scope>NUCLEOTIDE SEQUENCE [LARGE SCALE GENOMIC DNA]</scope>
    <source>
        <strain evidence="6 7">Pla85_3_4</strain>
    </source>
</reference>
<proteinExistence type="inferred from homology"/>
<evidence type="ECO:0000259" key="5">
    <source>
        <dbReference type="Pfam" id="PF00561"/>
    </source>
</evidence>
<feature type="active site" description="Charge relay system" evidence="4">
    <location>
        <position position="273"/>
    </location>
</feature>
<feature type="domain" description="AB hydrolase-1" evidence="5">
    <location>
        <begin position="67"/>
        <end position="304"/>
    </location>
</feature>
<feature type="active site" description="Charge relay system" evidence="4">
    <location>
        <position position="300"/>
    </location>
</feature>